<keyword evidence="6 9" id="KW-1133">Transmembrane helix</keyword>
<dbReference type="InterPro" id="IPR003148">
    <property type="entry name" value="RCK_N"/>
</dbReference>
<feature type="transmembrane region" description="Helical" evidence="9">
    <location>
        <begin position="139"/>
        <end position="161"/>
    </location>
</feature>
<dbReference type="InterPro" id="IPR038770">
    <property type="entry name" value="Na+/solute_symporter_sf"/>
</dbReference>
<keyword evidence="3" id="KW-0813">Transport</keyword>
<evidence type="ECO:0000256" key="1">
    <source>
        <dbReference type="ARBA" id="ARBA00004141"/>
    </source>
</evidence>
<evidence type="ECO:0000256" key="2">
    <source>
        <dbReference type="ARBA" id="ARBA00005551"/>
    </source>
</evidence>
<dbReference type="Pfam" id="PF00999">
    <property type="entry name" value="Na_H_Exchanger"/>
    <property type="match status" value="1"/>
</dbReference>
<dbReference type="GO" id="GO:0006813">
    <property type="term" value="P:potassium ion transport"/>
    <property type="evidence" value="ECO:0007669"/>
    <property type="project" value="InterPro"/>
</dbReference>
<dbReference type="Gene3D" id="3.40.50.720">
    <property type="entry name" value="NAD(P)-binding Rossmann-like Domain"/>
    <property type="match status" value="1"/>
</dbReference>
<name>A0A7T4UQ13_9GAMM</name>
<dbReference type="AlphaFoldDB" id="A0A7T4UQ13"/>
<feature type="domain" description="RCK N-terminal" evidence="10">
    <location>
        <begin position="383"/>
        <end position="502"/>
    </location>
</feature>
<dbReference type="PANTHER" id="PTHR42751">
    <property type="entry name" value="SODIUM/HYDROGEN EXCHANGER FAMILY/TRKA DOMAIN PROTEIN"/>
    <property type="match status" value="1"/>
</dbReference>
<evidence type="ECO:0000256" key="3">
    <source>
        <dbReference type="ARBA" id="ARBA00022448"/>
    </source>
</evidence>
<evidence type="ECO:0000256" key="5">
    <source>
        <dbReference type="ARBA" id="ARBA00022692"/>
    </source>
</evidence>
<dbReference type="GO" id="GO:0015297">
    <property type="term" value="F:antiporter activity"/>
    <property type="evidence" value="ECO:0007669"/>
    <property type="project" value="UniProtKB-KW"/>
</dbReference>
<evidence type="ECO:0000256" key="4">
    <source>
        <dbReference type="ARBA" id="ARBA00022449"/>
    </source>
</evidence>
<dbReference type="InterPro" id="IPR006153">
    <property type="entry name" value="Cation/H_exchanger_TM"/>
</dbReference>
<dbReference type="PROSITE" id="PS51201">
    <property type="entry name" value="RCK_N"/>
    <property type="match status" value="1"/>
</dbReference>
<feature type="transmembrane region" description="Helical" evidence="9">
    <location>
        <begin position="269"/>
        <end position="293"/>
    </location>
</feature>
<comment type="subcellular location">
    <subcellularLocation>
        <location evidence="1">Membrane</location>
        <topology evidence="1">Multi-pass membrane protein</topology>
    </subcellularLocation>
</comment>
<comment type="similarity">
    <text evidence="2">Belongs to the monovalent cation:proton antiporter 2 (CPA2) transporter (TC 2.A.37) family.</text>
</comment>
<dbReference type="KEGG" id="snan:I6N98_14780"/>
<dbReference type="EMBL" id="CP066167">
    <property type="protein sequence ID" value="QQD17603.1"/>
    <property type="molecule type" value="Genomic_DNA"/>
</dbReference>
<keyword evidence="4" id="KW-0050">Antiport</keyword>
<dbReference type="GO" id="GO:0016020">
    <property type="term" value="C:membrane"/>
    <property type="evidence" value="ECO:0007669"/>
    <property type="project" value="UniProtKB-SubCell"/>
</dbReference>
<dbReference type="GO" id="GO:1902600">
    <property type="term" value="P:proton transmembrane transport"/>
    <property type="evidence" value="ECO:0007669"/>
    <property type="project" value="InterPro"/>
</dbReference>
<evidence type="ECO:0000259" key="10">
    <source>
        <dbReference type="PROSITE" id="PS51201"/>
    </source>
</evidence>
<feature type="transmembrane region" description="Helical" evidence="9">
    <location>
        <begin position="46"/>
        <end position="67"/>
    </location>
</feature>
<keyword evidence="8 9" id="KW-0472">Membrane</keyword>
<dbReference type="InterPro" id="IPR036291">
    <property type="entry name" value="NAD(P)-bd_dom_sf"/>
</dbReference>
<dbReference type="Pfam" id="PF02254">
    <property type="entry name" value="TrkA_N"/>
    <property type="match status" value="1"/>
</dbReference>
<evidence type="ECO:0000313" key="11">
    <source>
        <dbReference type="EMBL" id="QQD17603.1"/>
    </source>
</evidence>
<proteinExistence type="inferred from homology"/>
<organism evidence="11 12">
    <name type="scientific">Spongiibacter nanhainus</name>
    <dbReference type="NCBI Taxonomy" id="2794344"/>
    <lineage>
        <taxon>Bacteria</taxon>
        <taxon>Pseudomonadati</taxon>
        <taxon>Pseudomonadota</taxon>
        <taxon>Gammaproteobacteria</taxon>
        <taxon>Cellvibrionales</taxon>
        <taxon>Spongiibacteraceae</taxon>
        <taxon>Spongiibacter</taxon>
    </lineage>
</organism>
<evidence type="ECO:0000256" key="6">
    <source>
        <dbReference type="ARBA" id="ARBA00022989"/>
    </source>
</evidence>
<accession>A0A7T4UQ13</accession>
<sequence>MVEPLLVVMAFLVGTGFSRLGMPPLLGFLLTGFFAGALSLGDRGTIQSLADLGVTLLLFTIGLKLNLRQLMAPQIWAPAFLHALIVVPLTTAMILALPWLVGIAEVELQVAATLAFALSFSSTVFAIKIFDQRGEGASLHARITVGILIVQDLMAVAYLVISAGHPPSIWALGLLGLPLLRPLLTMLMRQAGHGELLVLFGLATALGSAWLFESLHLKAGLGALLFGVLLAGDEKSAELYKSLISLKDLFLTAFFLSIGYYGLPSGQMVLVAVILSALIFLRPIIYFFLLALLRLRARTALLSGLALFNYSEFGLIVAALAVQAGLLPATWLTTLAVAMALSLFIAVPFNTHIHELYSRLASRLHRFERSRLVYEERPVSLGESEVVIFGMGRVGSGAYEYLQNHFPDRVIGVEEDTTKAAALTADGIACVHGDATDRDFLARVAMHQRKLVLVSLTNHAENVEVVRLLHGLGFSGTIAVVARFPDQQKELNDLGCIAFNLYAEAGHGFAERVMEELRPA</sequence>
<evidence type="ECO:0000256" key="9">
    <source>
        <dbReference type="SAM" id="Phobius"/>
    </source>
</evidence>
<dbReference type="PANTHER" id="PTHR42751:SF1">
    <property type="entry name" value="CATION_PROTON ANTIPORTER YBAL-RELATED"/>
    <property type="match status" value="1"/>
</dbReference>
<feature type="transmembrane region" description="Helical" evidence="9">
    <location>
        <begin position="244"/>
        <end position="263"/>
    </location>
</feature>
<keyword evidence="7" id="KW-0406">Ion transport</keyword>
<dbReference type="Gene3D" id="1.20.1530.20">
    <property type="match status" value="1"/>
</dbReference>
<feature type="transmembrane region" description="Helical" evidence="9">
    <location>
        <begin position="300"/>
        <end position="322"/>
    </location>
</feature>
<gene>
    <name evidence="11" type="ORF">I6N98_14780</name>
</gene>
<keyword evidence="12" id="KW-1185">Reference proteome</keyword>
<keyword evidence="5 9" id="KW-0812">Transmembrane</keyword>
<feature type="transmembrane region" description="Helical" evidence="9">
    <location>
        <begin position="217"/>
        <end position="232"/>
    </location>
</feature>
<reference evidence="11 12" key="1">
    <citation type="submission" date="2020-12" db="EMBL/GenBank/DDBJ databases">
        <authorList>
            <person name="Shan Y."/>
        </authorList>
    </citation>
    <scope>NUCLEOTIDE SEQUENCE [LARGE SCALE GENOMIC DNA]</scope>
    <source>
        <strain evidence="12">csc3.9</strain>
    </source>
</reference>
<feature type="transmembrane region" description="Helical" evidence="9">
    <location>
        <begin position="108"/>
        <end position="127"/>
    </location>
</feature>
<evidence type="ECO:0000256" key="7">
    <source>
        <dbReference type="ARBA" id="ARBA00023065"/>
    </source>
</evidence>
<dbReference type="SUPFAM" id="SSF51735">
    <property type="entry name" value="NAD(P)-binding Rossmann-fold domains"/>
    <property type="match status" value="1"/>
</dbReference>
<dbReference type="Proteomes" id="UP000596063">
    <property type="component" value="Chromosome"/>
</dbReference>
<evidence type="ECO:0000313" key="12">
    <source>
        <dbReference type="Proteomes" id="UP000596063"/>
    </source>
</evidence>
<evidence type="ECO:0000256" key="8">
    <source>
        <dbReference type="ARBA" id="ARBA00023136"/>
    </source>
</evidence>
<protein>
    <submittedName>
        <fullName evidence="11">Cation:proton antiporter</fullName>
    </submittedName>
</protein>
<dbReference type="RefSeq" id="WP_198569102.1">
    <property type="nucleotide sequence ID" value="NZ_CP066167.1"/>
</dbReference>
<feature type="transmembrane region" description="Helical" evidence="9">
    <location>
        <begin position="79"/>
        <end position="102"/>
    </location>
</feature>
<feature type="transmembrane region" description="Helical" evidence="9">
    <location>
        <begin position="328"/>
        <end position="349"/>
    </location>
</feature>